<evidence type="ECO:0000313" key="3">
    <source>
        <dbReference type="EMBL" id="MBB3705818.1"/>
    </source>
</evidence>
<dbReference type="Gene3D" id="2.10.109.10">
    <property type="entry name" value="Umud Fragment, subunit A"/>
    <property type="match status" value="1"/>
</dbReference>
<feature type="domain" description="HTH cro/C1-type" evidence="1">
    <location>
        <begin position="5"/>
        <end position="59"/>
    </location>
</feature>
<dbReference type="Proteomes" id="UP000577697">
    <property type="component" value="Unassembled WGS sequence"/>
</dbReference>
<dbReference type="InterPro" id="IPR010982">
    <property type="entry name" value="Lambda_DNA-bd_dom_sf"/>
</dbReference>
<dbReference type="RefSeq" id="WP_067959039.1">
    <property type="nucleotide sequence ID" value="NZ_CP015005.1"/>
</dbReference>
<protein>
    <submittedName>
        <fullName evidence="3">SOS-response transcriptional repressor LexA</fullName>
    </submittedName>
</protein>
<dbReference type="PROSITE" id="PS50943">
    <property type="entry name" value="HTH_CROC1"/>
    <property type="match status" value="1"/>
</dbReference>
<dbReference type="Gene3D" id="1.10.260.40">
    <property type="entry name" value="lambda repressor-like DNA-binding domains"/>
    <property type="match status" value="1"/>
</dbReference>
<dbReference type="Proteomes" id="UP000075755">
    <property type="component" value="Chromosome"/>
</dbReference>
<dbReference type="SUPFAM" id="SSF47413">
    <property type="entry name" value="lambda repressor-like DNA-binding domains"/>
    <property type="match status" value="1"/>
</dbReference>
<dbReference type="InterPro" id="IPR001387">
    <property type="entry name" value="Cro/C1-type_HTH"/>
</dbReference>
<dbReference type="CDD" id="cd06529">
    <property type="entry name" value="S24_LexA-like"/>
    <property type="match status" value="1"/>
</dbReference>
<proteinExistence type="predicted"/>
<dbReference type="GO" id="GO:0003677">
    <property type="term" value="F:DNA binding"/>
    <property type="evidence" value="ECO:0007669"/>
    <property type="project" value="InterPro"/>
</dbReference>
<dbReference type="EMBL" id="CP015005">
    <property type="protein sequence ID" value="AMS41199.1"/>
    <property type="molecule type" value="Genomic_DNA"/>
</dbReference>
<reference evidence="3 5" key="2">
    <citation type="submission" date="2020-08" db="EMBL/GenBank/DDBJ databases">
        <title>Genomic Encyclopedia of Type Strains, Phase IV (KMG-IV): sequencing the most valuable type-strain genomes for metagenomic binning, comparative biology and taxonomic classification.</title>
        <authorList>
            <person name="Goeker M."/>
        </authorList>
    </citation>
    <scope>NUCLEOTIDE SEQUENCE [LARGE SCALE GENOMIC DNA]</scope>
    <source>
        <strain evidence="3 5">DSM 10368</strain>
    </source>
</reference>
<dbReference type="SUPFAM" id="SSF51306">
    <property type="entry name" value="LexA/Signal peptidase"/>
    <property type="match status" value="1"/>
</dbReference>
<dbReference type="EMBL" id="JACICB010000007">
    <property type="protein sequence ID" value="MBB3705818.1"/>
    <property type="molecule type" value="Genomic_DNA"/>
</dbReference>
<accession>A0AAC8YNC3</accession>
<name>A0AAC8YNC3_AMIAI</name>
<dbReference type="InterPro" id="IPR036286">
    <property type="entry name" value="LexA/Signal_pep-like_sf"/>
</dbReference>
<evidence type="ECO:0000313" key="2">
    <source>
        <dbReference type="EMBL" id="AMS41199.1"/>
    </source>
</evidence>
<evidence type="ECO:0000313" key="5">
    <source>
        <dbReference type="Proteomes" id="UP000577697"/>
    </source>
</evidence>
<dbReference type="KEGG" id="aak:AA2016_2271"/>
<dbReference type="SMART" id="SM00530">
    <property type="entry name" value="HTH_XRE"/>
    <property type="match status" value="1"/>
</dbReference>
<dbReference type="InterPro" id="IPR015927">
    <property type="entry name" value="Peptidase_S24_S26A/B/C"/>
</dbReference>
<dbReference type="Pfam" id="PF01381">
    <property type="entry name" value="HTH_3"/>
    <property type="match status" value="1"/>
</dbReference>
<evidence type="ECO:0000313" key="4">
    <source>
        <dbReference type="Proteomes" id="UP000075755"/>
    </source>
</evidence>
<gene>
    <name evidence="2" type="ORF">AA2016_2271</name>
    <name evidence="3" type="ORF">FHS67_002137</name>
</gene>
<organism evidence="2 4">
    <name type="scientific">Aminobacter aminovorans</name>
    <name type="common">Chelatobacter heintzii</name>
    <dbReference type="NCBI Taxonomy" id="83263"/>
    <lineage>
        <taxon>Bacteria</taxon>
        <taxon>Pseudomonadati</taxon>
        <taxon>Pseudomonadota</taxon>
        <taxon>Alphaproteobacteria</taxon>
        <taxon>Hyphomicrobiales</taxon>
        <taxon>Phyllobacteriaceae</taxon>
        <taxon>Aminobacter</taxon>
    </lineage>
</organism>
<dbReference type="CDD" id="cd00093">
    <property type="entry name" value="HTH_XRE"/>
    <property type="match status" value="1"/>
</dbReference>
<dbReference type="InterPro" id="IPR039418">
    <property type="entry name" value="LexA-like"/>
</dbReference>
<keyword evidence="5" id="KW-1185">Reference proteome</keyword>
<evidence type="ECO:0000259" key="1">
    <source>
        <dbReference type="PROSITE" id="PS50943"/>
    </source>
</evidence>
<dbReference type="AlphaFoldDB" id="A0AAC8YNC3"/>
<dbReference type="Pfam" id="PF00717">
    <property type="entry name" value="Peptidase_S24"/>
    <property type="match status" value="1"/>
</dbReference>
<reference evidence="2 4" key="1">
    <citation type="submission" date="2016-03" db="EMBL/GenBank/DDBJ databases">
        <title>Complete genome of Aminobacter aminovorans KCTC 2477.</title>
        <authorList>
            <person name="Kim K.M."/>
        </authorList>
    </citation>
    <scope>NUCLEOTIDE SEQUENCE [LARGE SCALE GENOMIC DNA]</scope>
    <source>
        <strain evidence="2 4">KCTC 2477</strain>
    </source>
</reference>
<sequence length="243" mass="27175">MGNQLKKIRESKGMTHDDAAAAMAISRGQYIKLERGERRLNEDYILRASRVFGVPVQMVIAEDDEWSGDGELPSAPIGANFLPFAGTTQAGVFVDVELHANHEPQAVAISPDPRYRQARQYVWQVLGDSMNKAGIHDGMFAVGVDYVDFVAHYRPIETGDIVVVERMRFGGQERERTIKRYWEEPNGVALLPESTNPHHKPILIPKDGVVEGEEIRIIAYVTGSYSLFGKAIFDLDEGQKIHL</sequence>